<feature type="binding site" evidence="4">
    <location>
        <position position="131"/>
    </location>
    <ligand>
        <name>Mn(2+)</name>
        <dbReference type="ChEBI" id="CHEBI:29035"/>
        <label>1</label>
    </ligand>
</feature>
<dbReference type="RefSeq" id="WP_183349258.1">
    <property type="nucleotide sequence ID" value="NZ_JACHEO010000004.1"/>
</dbReference>
<evidence type="ECO:0000313" key="8">
    <source>
        <dbReference type="Proteomes" id="UP000539642"/>
    </source>
</evidence>
<dbReference type="EC" id="3.5.3.11" evidence="7"/>
<evidence type="ECO:0000256" key="2">
    <source>
        <dbReference type="ARBA" id="ARBA00022723"/>
    </source>
</evidence>
<evidence type="ECO:0000256" key="1">
    <source>
        <dbReference type="ARBA" id="ARBA00009227"/>
    </source>
</evidence>
<dbReference type="GO" id="GO:0033389">
    <property type="term" value="P:putrescine biosynthetic process from arginine, via agmatine"/>
    <property type="evidence" value="ECO:0007669"/>
    <property type="project" value="TreeGrafter"/>
</dbReference>
<keyword evidence="4" id="KW-0464">Manganese</keyword>
<feature type="transmembrane region" description="Helical" evidence="6">
    <location>
        <begin position="259"/>
        <end position="284"/>
    </location>
</feature>
<feature type="binding site" evidence="4">
    <location>
        <position position="135"/>
    </location>
    <ligand>
        <name>Mn(2+)</name>
        <dbReference type="ChEBI" id="CHEBI:29035"/>
        <label>1</label>
    </ligand>
</feature>
<dbReference type="GO" id="GO:0046872">
    <property type="term" value="F:metal ion binding"/>
    <property type="evidence" value="ECO:0007669"/>
    <property type="project" value="UniProtKB-KW"/>
</dbReference>
<reference evidence="7 8" key="1">
    <citation type="submission" date="2020-08" db="EMBL/GenBank/DDBJ databases">
        <title>Genomic Encyclopedia of Type Strains, Phase IV (KMG-IV): sequencing the most valuable type-strain genomes for metagenomic binning, comparative biology and taxonomic classification.</title>
        <authorList>
            <person name="Goeker M."/>
        </authorList>
    </citation>
    <scope>NUCLEOTIDE SEQUENCE [LARGE SCALE GENOMIC DNA]</scope>
    <source>
        <strain evidence="7 8">DSM 28570</strain>
    </source>
</reference>
<keyword evidence="2 4" id="KW-0479">Metal-binding</keyword>
<dbReference type="InterPro" id="IPR006035">
    <property type="entry name" value="Ureohydrolase"/>
</dbReference>
<dbReference type="InterPro" id="IPR020855">
    <property type="entry name" value="Ureohydrolase_Mn_BS"/>
</dbReference>
<dbReference type="Gene3D" id="3.40.800.10">
    <property type="entry name" value="Ureohydrolase domain"/>
    <property type="match status" value="1"/>
</dbReference>
<dbReference type="Proteomes" id="UP000539642">
    <property type="component" value="Unassembled WGS sequence"/>
</dbReference>
<feature type="binding site" evidence="4">
    <location>
        <position position="215"/>
    </location>
    <ligand>
        <name>Mn(2+)</name>
        <dbReference type="ChEBI" id="CHEBI:29035"/>
        <label>1</label>
    </ligand>
</feature>
<evidence type="ECO:0000313" key="7">
    <source>
        <dbReference type="EMBL" id="MBB5347468.1"/>
    </source>
</evidence>
<dbReference type="Pfam" id="PF00491">
    <property type="entry name" value="Arginase"/>
    <property type="match status" value="1"/>
</dbReference>
<evidence type="ECO:0000256" key="3">
    <source>
        <dbReference type="ARBA" id="ARBA00022801"/>
    </source>
</evidence>
<keyword evidence="6" id="KW-0472">Membrane</keyword>
<dbReference type="GO" id="GO:0008783">
    <property type="term" value="F:agmatinase activity"/>
    <property type="evidence" value="ECO:0007669"/>
    <property type="project" value="UniProtKB-EC"/>
</dbReference>
<dbReference type="AlphaFoldDB" id="A0A840UXS3"/>
<feature type="binding site" evidence="4">
    <location>
        <position position="133"/>
    </location>
    <ligand>
        <name>Mn(2+)</name>
        <dbReference type="ChEBI" id="CHEBI:29035"/>
        <label>1</label>
    </ligand>
</feature>
<dbReference type="PROSITE" id="PS51409">
    <property type="entry name" value="ARGINASE_2"/>
    <property type="match status" value="1"/>
</dbReference>
<proteinExistence type="inferred from homology"/>
<accession>A0A840UXS3</accession>
<feature type="binding site" evidence="4">
    <location>
        <position position="108"/>
    </location>
    <ligand>
        <name>Mn(2+)</name>
        <dbReference type="ChEBI" id="CHEBI:29035"/>
        <label>1</label>
    </ligand>
</feature>
<dbReference type="EMBL" id="JACHEO010000004">
    <property type="protein sequence ID" value="MBB5347468.1"/>
    <property type="molecule type" value="Genomic_DNA"/>
</dbReference>
<dbReference type="PROSITE" id="PS01053">
    <property type="entry name" value="ARGINASE_1"/>
    <property type="match status" value="1"/>
</dbReference>
<dbReference type="PANTHER" id="PTHR11358:SF26">
    <property type="entry name" value="GUANIDINO ACID HYDROLASE, MITOCHONDRIAL"/>
    <property type="match status" value="1"/>
</dbReference>
<sequence>MSDQTLNFHGTDVPPSLPESALFHVIPAPYEESVSYGTGTAHGPRAILEASAQLELFDGRCIPADAGIHTAVPVDCAGPPPLVLSRIEAAVGRCLALGKCPVLLGGEHTVTSGAIAALRQAHERFGVIQFDAHADLRDSYEGSLFSHACVMRRVAEQGIPILQLGTRSYSLEEQRYRRDHGIAYYDAETIWRQGIGTVTLPADFPDKVYITFDVDGLDAAVMPATGTPVPGGLSWYQALWLIERIMAERVCIGFDVVEFAPLAGLHGAAFTAAQLTYAIMGYLVGSPRNRRYWRLPDPAPGP</sequence>
<keyword evidence="3 5" id="KW-0378">Hydrolase</keyword>
<dbReference type="PIRSF" id="PIRSF036979">
    <property type="entry name" value="Arginase"/>
    <property type="match status" value="1"/>
</dbReference>
<protein>
    <submittedName>
        <fullName evidence="7">Agmatinase</fullName>
        <ecNumber evidence="7">3.5.3.11</ecNumber>
    </submittedName>
</protein>
<dbReference type="InterPro" id="IPR023696">
    <property type="entry name" value="Ureohydrolase_dom_sf"/>
</dbReference>
<comment type="caution">
    <text evidence="7">The sequence shown here is derived from an EMBL/GenBank/DDBJ whole genome shotgun (WGS) entry which is preliminary data.</text>
</comment>
<keyword evidence="6" id="KW-1133">Transmembrane helix</keyword>
<feature type="binding site" evidence="4">
    <location>
        <position position="213"/>
    </location>
    <ligand>
        <name>Mn(2+)</name>
        <dbReference type="ChEBI" id="CHEBI:29035"/>
        <label>1</label>
    </ligand>
</feature>
<evidence type="ECO:0000256" key="6">
    <source>
        <dbReference type="SAM" id="Phobius"/>
    </source>
</evidence>
<keyword evidence="8" id="KW-1185">Reference proteome</keyword>
<comment type="cofactor">
    <cofactor evidence="4">
        <name>Mn(2+)</name>
        <dbReference type="ChEBI" id="CHEBI:29035"/>
    </cofactor>
    <text evidence="4">Binds 2 manganese ions per subunit.</text>
</comment>
<gene>
    <name evidence="7" type="ORF">HNQ81_001184</name>
</gene>
<dbReference type="CDD" id="cd11593">
    <property type="entry name" value="Agmatinase-like_2"/>
    <property type="match status" value="1"/>
</dbReference>
<evidence type="ECO:0000256" key="4">
    <source>
        <dbReference type="PIRSR" id="PIRSR036979-1"/>
    </source>
</evidence>
<evidence type="ECO:0000256" key="5">
    <source>
        <dbReference type="RuleBase" id="RU003684"/>
    </source>
</evidence>
<dbReference type="NCBIfam" id="TIGR01230">
    <property type="entry name" value="agmatinase"/>
    <property type="match status" value="1"/>
</dbReference>
<name>A0A840UXS3_9BACT</name>
<dbReference type="PANTHER" id="PTHR11358">
    <property type="entry name" value="ARGINASE/AGMATINASE"/>
    <property type="match status" value="1"/>
</dbReference>
<organism evidence="7 8">
    <name type="scientific">Desulfoprunum benzoelyticum</name>
    <dbReference type="NCBI Taxonomy" id="1506996"/>
    <lineage>
        <taxon>Bacteria</taxon>
        <taxon>Pseudomonadati</taxon>
        <taxon>Thermodesulfobacteriota</taxon>
        <taxon>Desulfobulbia</taxon>
        <taxon>Desulfobulbales</taxon>
        <taxon>Desulfobulbaceae</taxon>
        <taxon>Desulfoprunum</taxon>
    </lineage>
</organism>
<keyword evidence="6" id="KW-0812">Transmembrane</keyword>
<comment type="similarity">
    <text evidence="1">Belongs to the arginase family. Agmatinase subfamily.</text>
</comment>
<dbReference type="SUPFAM" id="SSF52768">
    <property type="entry name" value="Arginase/deacetylase"/>
    <property type="match status" value="1"/>
</dbReference>
<dbReference type="InterPro" id="IPR005925">
    <property type="entry name" value="Agmatinase-rel"/>
</dbReference>